<protein>
    <submittedName>
        <fullName evidence="7">Oxidoreductase</fullName>
    </submittedName>
</protein>
<name>A0A7X6K5M1_9MICC</name>
<dbReference type="PANTHER" id="PTHR43557:SF2">
    <property type="entry name" value="RIESKE DOMAIN-CONTAINING PROTEIN-RELATED"/>
    <property type="match status" value="1"/>
</dbReference>
<gene>
    <name evidence="7" type="ORF">HGG74_15475</name>
</gene>
<dbReference type="InterPro" id="IPR036188">
    <property type="entry name" value="FAD/NAD-bd_sf"/>
</dbReference>
<evidence type="ECO:0000259" key="5">
    <source>
        <dbReference type="Pfam" id="PF07992"/>
    </source>
</evidence>
<comment type="cofactor">
    <cofactor evidence="1">
        <name>FAD</name>
        <dbReference type="ChEBI" id="CHEBI:57692"/>
    </cofactor>
</comment>
<comment type="caution">
    <text evidence="7">The sequence shown here is derived from an EMBL/GenBank/DDBJ whole genome shotgun (WGS) entry which is preliminary data.</text>
</comment>
<dbReference type="RefSeq" id="WP_168487766.1">
    <property type="nucleotide sequence ID" value="NZ_JAAZSQ010000017.1"/>
</dbReference>
<dbReference type="InterPro" id="IPR023753">
    <property type="entry name" value="FAD/NAD-binding_dom"/>
</dbReference>
<keyword evidence="4" id="KW-0560">Oxidoreductase</keyword>
<dbReference type="InterPro" id="IPR028202">
    <property type="entry name" value="Reductase_C"/>
</dbReference>
<dbReference type="AlphaFoldDB" id="A0A7X6K5M1"/>
<dbReference type="PRINTS" id="PR00411">
    <property type="entry name" value="PNDRDTASEI"/>
</dbReference>
<dbReference type="Pfam" id="PF14759">
    <property type="entry name" value="Reductase_C"/>
    <property type="match status" value="1"/>
</dbReference>
<keyword evidence="8" id="KW-1185">Reference proteome</keyword>
<evidence type="ECO:0000256" key="2">
    <source>
        <dbReference type="ARBA" id="ARBA00022630"/>
    </source>
</evidence>
<evidence type="ECO:0000313" key="8">
    <source>
        <dbReference type="Proteomes" id="UP000544090"/>
    </source>
</evidence>
<dbReference type="GO" id="GO:0005737">
    <property type="term" value="C:cytoplasm"/>
    <property type="evidence" value="ECO:0007669"/>
    <property type="project" value="TreeGrafter"/>
</dbReference>
<dbReference type="Gene3D" id="3.30.390.30">
    <property type="match status" value="1"/>
</dbReference>
<keyword evidence="3" id="KW-0274">FAD</keyword>
<evidence type="ECO:0000256" key="4">
    <source>
        <dbReference type="ARBA" id="ARBA00023002"/>
    </source>
</evidence>
<dbReference type="Pfam" id="PF07992">
    <property type="entry name" value="Pyr_redox_2"/>
    <property type="match status" value="1"/>
</dbReference>
<evidence type="ECO:0000313" key="7">
    <source>
        <dbReference type="EMBL" id="NKX55915.1"/>
    </source>
</evidence>
<sequence>MNEHHDVVIVGAGHAGVNLAAYLSKGGYQGSVALLSNETILPYKRPPLSKGFLLDAEPLESLPLRTAEYWAASPVDLQLGVEVLEVRPDEQTVVTASGRELTYGRLVWAAGGRARSLPLPGATLPGVHQVRTLDDVLALKQELPRASRAVFVGGGYIGLETAAAFRGLGLDVTVIEAAGRVLERVTSAEISEYFHRVHREAGVDIRLGATVKEFTERDGRVASVVLGDGEVPADVVVVGIGLVPNIDILAAAGASCSNGIEVDELCRTSLPAVSAIGDCTSQLNPYAPDRRMRLESVQNANEQAKVVASDLLGRPAASGEVPKFWSDQYHIKLKTAGLIAGHDQMVVRGDPGSGVFSVLYLSAGRLVAIDSVNNPVDFAKGSALIKQRAQIAPEVLADSAQPLQETGLPLTAPGARSRVG</sequence>
<dbReference type="PRINTS" id="PR00368">
    <property type="entry name" value="FADPNR"/>
</dbReference>
<evidence type="ECO:0000256" key="3">
    <source>
        <dbReference type="ARBA" id="ARBA00022827"/>
    </source>
</evidence>
<dbReference type="SUPFAM" id="SSF55424">
    <property type="entry name" value="FAD/NAD-linked reductases, dimerisation (C-terminal) domain"/>
    <property type="match status" value="1"/>
</dbReference>
<feature type="domain" description="Reductase C-terminal" evidence="6">
    <location>
        <begin position="324"/>
        <end position="405"/>
    </location>
</feature>
<keyword evidence="2" id="KW-0285">Flavoprotein</keyword>
<accession>A0A7X6K5M1</accession>
<dbReference type="GO" id="GO:0016651">
    <property type="term" value="F:oxidoreductase activity, acting on NAD(P)H"/>
    <property type="evidence" value="ECO:0007669"/>
    <property type="project" value="TreeGrafter"/>
</dbReference>
<dbReference type="EMBL" id="JAAZSQ010000017">
    <property type="protein sequence ID" value="NKX55915.1"/>
    <property type="molecule type" value="Genomic_DNA"/>
</dbReference>
<dbReference type="InterPro" id="IPR050446">
    <property type="entry name" value="FAD-oxidoreductase/Apoptosis"/>
</dbReference>
<dbReference type="SUPFAM" id="SSF51905">
    <property type="entry name" value="FAD/NAD(P)-binding domain"/>
    <property type="match status" value="1"/>
</dbReference>
<feature type="domain" description="FAD/NAD(P)-binding" evidence="5">
    <location>
        <begin position="5"/>
        <end position="304"/>
    </location>
</feature>
<dbReference type="Gene3D" id="3.50.50.60">
    <property type="entry name" value="FAD/NAD(P)-binding domain"/>
    <property type="match status" value="2"/>
</dbReference>
<evidence type="ECO:0000256" key="1">
    <source>
        <dbReference type="ARBA" id="ARBA00001974"/>
    </source>
</evidence>
<dbReference type="InterPro" id="IPR016156">
    <property type="entry name" value="FAD/NAD-linked_Rdtase_dimer_sf"/>
</dbReference>
<evidence type="ECO:0000259" key="6">
    <source>
        <dbReference type="Pfam" id="PF14759"/>
    </source>
</evidence>
<proteinExistence type="predicted"/>
<reference evidence="7 8" key="1">
    <citation type="submission" date="2020-04" db="EMBL/GenBank/DDBJ databases">
        <title>Arthrobacter sp. nov.</title>
        <authorList>
            <person name="Liu S."/>
        </authorList>
    </citation>
    <scope>NUCLEOTIDE SEQUENCE [LARGE SCALE GENOMIC DNA]</scope>
    <source>
        <strain evidence="7 8">E918</strain>
    </source>
</reference>
<dbReference type="PANTHER" id="PTHR43557">
    <property type="entry name" value="APOPTOSIS-INDUCING FACTOR 1"/>
    <property type="match status" value="1"/>
</dbReference>
<dbReference type="Proteomes" id="UP000544090">
    <property type="component" value="Unassembled WGS sequence"/>
</dbReference>
<organism evidence="7 8">
    <name type="scientific">Arthrobacter mobilis</name>
    <dbReference type="NCBI Taxonomy" id="2724944"/>
    <lineage>
        <taxon>Bacteria</taxon>
        <taxon>Bacillati</taxon>
        <taxon>Actinomycetota</taxon>
        <taxon>Actinomycetes</taxon>
        <taxon>Micrococcales</taxon>
        <taxon>Micrococcaceae</taxon>
        <taxon>Arthrobacter</taxon>
    </lineage>
</organism>